<comment type="caution">
    <text evidence="10">Lacks conserved residue(s) required for the propagation of feature annotation.</text>
</comment>
<comment type="subunit">
    <text evidence="1 10">Homotrimer.</text>
</comment>
<dbReference type="EMBL" id="SHBK01000015">
    <property type="protein sequence ID" value="RZO24161.1"/>
    <property type="molecule type" value="Genomic_DNA"/>
</dbReference>
<keyword evidence="4 10" id="KW-0808">Transferase</keyword>
<dbReference type="GO" id="GO:0008666">
    <property type="term" value="F:2,3,4,5-tetrahydropyridine-2,6-dicarboxylate N-succinyltransferase activity"/>
    <property type="evidence" value="ECO:0007669"/>
    <property type="project" value="UniProtKB-UniRule"/>
</dbReference>
<feature type="active site" description="Acyl-anhydride intermediate" evidence="10">
    <location>
        <position position="213"/>
    </location>
</feature>
<dbReference type="Pfam" id="PF14602">
    <property type="entry name" value="Hexapep_2"/>
    <property type="match status" value="1"/>
</dbReference>
<dbReference type="Gene3D" id="3.30.70.2010">
    <property type="match status" value="1"/>
</dbReference>
<evidence type="ECO:0000259" key="11">
    <source>
        <dbReference type="Pfam" id="PF14789"/>
    </source>
</evidence>
<feature type="binding site" evidence="10">
    <location>
        <position position="197"/>
    </location>
    <ligand>
        <name>Mg(2+)</name>
        <dbReference type="ChEBI" id="CHEBI:18420"/>
        <label>2</label>
        <note>ligand shared between trimeric partners</note>
    </ligand>
</feature>
<dbReference type="InterPro" id="IPR026586">
    <property type="entry name" value="Type2_DapD"/>
</dbReference>
<dbReference type="Pfam" id="PF14789">
    <property type="entry name" value="THDPS_M"/>
    <property type="match status" value="1"/>
</dbReference>
<evidence type="ECO:0000313" key="13">
    <source>
        <dbReference type="Proteomes" id="UP000316449"/>
    </source>
</evidence>
<reference evidence="12 13" key="1">
    <citation type="submission" date="2019-02" db="EMBL/GenBank/DDBJ databases">
        <title>Prokaryotic population dynamics and viral predation in marine succession experiment using metagenomics: the confinement effect.</title>
        <authorList>
            <person name="Haro-Moreno J.M."/>
            <person name="Rodriguez-Valera F."/>
            <person name="Lopez-Perez M."/>
        </authorList>
    </citation>
    <scope>NUCLEOTIDE SEQUENCE [LARGE SCALE GENOMIC DNA]</scope>
    <source>
        <strain evidence="12">MED-G165</strain>
    </source>
</reference>
<keyword evidence="6 10" id="KW-0460">Magnesium</keyword>
<dbReference type="GO" id="GO:0005737">
    <property type="term" value="C:cytoplasm"/>
    <property type="evidence" value="ECO:0007669"/>
    <property type="project" value="UniProtKB-SubCell"/>
</dbReference>
<comment type="catalytic activity">
    <reaction evidence="10">
        <text>(S)-2,3,4,5-tetrahydrodipicolinate + succinyl-CoA + H2O = (S)-2-succinylamino-6-oxoheptanedioate + CoA</text>
        <dbReference type="Rhea" id="RHEA:17325"/>
        <dbReference type="ChEBI" id="CHEBI:15377"/>
        <dbReference type="ChEBI" id="CHEBI:15685"/>
        <dbReference type="ChEBI" id="CHEBI:16845"/>
        <dbReference type="ChEBI" id="CHEBI:57287"/>
        <dbReference type="ChEBI" id="CHEBI:57292"/>
        <dbReference type="EC" id="2.3.1.117"/>
    </reaction>
</comment>
<dbReference type="EC" id="2.3.1.117" evidence="10"/>
<comment type="similarity">
    <text evidence="10">Belongs to the type 2 tetrahydrodipicolinate N-succinyltransferase family.</text>
</comment>
<dbReference type="GO" id="GO:0000287">
    <property type="term" value="F:magnesium ion binding"/>
    <property type="evidence" value="ECO:0007669"/>
    <property type="project" value="UniProtKB-UniRule"/>
</dbReference>
<comment type="subcellular location">
    <subcellularLocation>
        <location evidence="10">Cytoplasm</location>
    </subcellularLocation>
</comment>
<dbReference type="InterPro" id="IPR001451">
    <property type="entry name" value="Hexapep"/>
</dbReference>
<dbReference type="Gene3D" id="3.30.60.70">
    <property type="entry name" value="Trimeric LpxA-like enzymes"/>
    <property type="match status" value="1"/>
</dbReference>
<feature type="binding site" evidence="10">
    <location>
        <position position="230"/>
    </location>
    <ligand>
        <name>succinyl-CoA</name>
        <dbReference type="ChEBI" id="CHEBI:57292"/>
    </ligand>
</feature>
<feature type="binding site" evidence="10">
    <location>
        <begin position="271"/>
        <end position="272"/>
    </location>
    <ligand>
        <name>succinyl-CoA</name>
        <dbReference type="ChEBI" id="CHEBI:57292"/>
    </ligand>
</feature>
<feature type="domain" description="2,3,4,5-tetrahydropyridine-2,6-dicarboxylate N-succinyltransferase middle" evidence="11">
    <location>
        <begin position="124"/>
        <end position="163"/>
    </location>
</feature>
<feature type="binding site" evidence="10">
    <location>
        <position position="215"/>
    </location>
    <ligand>
        <name>succinyl-CoA</name>
        <dbReference type="ChEBI" id="CHEBI:57292"/>
    </ligand>
</feature>
<dbReference type="InterPro" id="IPR011004">
    <property type="entry name" value="Trimer_LpxA-like_sf"/>
</dbReference>
<comment type="pathway">
    <text evidence="10">Amino-acid biosynthesis; L-lysine biosynthesis via DAP pathway; LL-2,6-diaminopimelate from (S)-tetrahydrodipicolinate (succinylase route): step 1/3.</text>
</comment>
<evidence type="ECO:0000256" key="5">
    <source>
        <dbReference type="ARBA" id="ARBA00022723"/>
    </source>
</evidence>
<keyword evidence="3 10" id="KW-0028">Amino-acid biosynthesis</keyword>
<name>A0A520MSG7_9GAMM</name>
<feature type="binding site" evidence="10">
    <location>
        <position position="233"/>
    </location>
    <ligand>
        <name>succinyl-CoA</name>
        <dbReference type="ChEBI" id="CHEBI:57292"/>
    </ligand>
</feature>
<evidence type="ECO:0000256" key="2">
    <source>
        <dbReference type="ARBA" id="ARBA00022490"/>
    </source>
</evidence>
<keyword evidence="8 10" id="KW-0457">Lysine biosynthesis</keyword>
<feature type="binding site" evidence="10">
    <location>
        <position position="279"/>
    </location>
    <ligand>
        <name>succinyl-CoA</name>
        <dbReference type="ChEBI" id="CHEBI:57292"/>
    </ligand>
</feature>
<evidence type="ECO:0000256" key="6">
    <source>
        <dbReference type="ARBA" id="ARBA00022842"/>
    </source>
</evidence>
<evidence type="ECO:0000256" key="4">
    <source>
        <dbReference type="ARBA" id="ARBA00022679"/>
    </source>
</evidence>
<keyword evidence="9 10" id="KW-0012">Acyltransferase</keyword>
<comment type="function">
    <text evidence="10">Catalyzes the conversion of the cyclic tetrahydrodipicolinate (THDP) into the acyclic N-succinyl-L-2-amino-6-oxopimelate using succinyl-CoA.</text>
</comment>
<protein>
    <recommendedName>
        <fullName evidence="10">2,3,4,5-tetrahydropyridine-2,6-dicarboxylate N-succinyltransferase</fullName>
        <ecNumber evidence="10">2.3.1.117</ecNumber>
    </recommendedName>
    <alternativeName>
        <fullName evidence="10">Tetrahydrodipicolinate N-succinyltransferase</fullName>
        <shortName evidence="10">THDP succinyltransferase</shortName>
        <shortName evidence="10">THP succinyltransferase</shortName>
    </alternativeName>
    <alternativeName>
        <fullName evidence="10">Tetrahydropicolinate succinylase</fullName>
    </alternativeName>
</protein>
<evidence type="ECO:0000256" key="9">
    <source>
        <dbReference type="ARBA" id="ARBA00023315"/>
    </source>
</evidence>
<evidence type="ECO:0000256" key="10">
    <source>
        <dbReference type="HAMAP-Rule" id="MF_02122"/>
    </source>
</evidence>
<dbReference type="HAMAP" id="MF_02122">
    <property type="entry name" value="DapD_type2"/>
    <property type="match status" value="1"/>
</dbReference>
<feature type="binding site" evidence="10">
    <location>
        <position position="256"/>
    </location>
    <ligand>
        <name>succinyl-CoA</name>
        <dbReference type="ChEBI" id="CHEBI:57292"/>
    </ligand>
</feature>
<accession>A0A520MSG7</accession>
<feature type="binding site" evidence="10">
    <location>
        <position position="296"/>
    </location>
    <ligand>
        <name>succinyl-CoA</name>
        <dbReference type="ChEBI" id="CHEBI:57292"/>
    </ligand>
</feature>
<dbReference type="GO" id="GO:0019877">
    <property type="term" value="P:diaminopimelate biosynthetic process"/>
    <property type="evidence" value="ECO:0007669"/>
    <property type="project" value="UniProtKB-UniRule"/>
</dbReference>
<dbReference type="SUPFAM" id="SSF51161">
    <property type="entry name" value="Trimeric LpxA-like enzymes"/>
    <property type="match status" value="1"/>
</dbReference>
<evidence type="ECO:0000256" key="1">
    <source>
        <dbReference type="ARBA" id="ARBA00011233"/>
    </source>
</evidence>
<keyword evidence="5 10" id="KW-0479">Metal-binding</keyword>
<dbReference type="GO" id="GO:0009089">
    <property type="term" value="P:lysine biosynthetic process via diaminopimelate"/>
    <property type="evidence" value="ECO:0007669"/>
    <property type="project" value="UniProtKB-UniRule"/>
</dbReference>
<dbReference type="CDD" id="cd04649">
    <property type="entry name" value="LbH_THP_succinylT_putative"/>
    <property type="match status" value="1"/>
</dbReference>
<gene>
    <name evidence="10" type="primary">dapD</name>
    <name evidence="12" type="ORF">EVA98_01815</name>
</gene>
<proteinExistence type="inferred from homology"/>
<evidence type="ECO:0000256" key="7">
    <source>
        <dbReference type="ARBA" id="ARBA00022915"/>
    </source>
</evidence>
<organism evidence="12 13">
    <name type="scientific">SAR86 cluster bacterium</name>
    <dbReference type="NCBI Taxonomy" id="2030880"/>
    <lineage>
        <taxon>Bacteria</taxon>
        <taxon>Pseudomonadati</taxon>
        <taxon>Pseudomonadota</taxon>
        <taxon>Gammaproteobacteria</taxon>
        <taxon>SAR86 cluster</taxon>
    </lineage>
</organism>
<evidence type="ECO:0000256" key="3">
    <source>
        <dbReference type="ARBA" id="ARBA00022605"/>
    </source>
</evidence>
<dbReference type="InterPro" id="IPR038361">
    <property type="entry name" value="THDPS_M_sf"/>
</dbReference>
<dbReference type="FunFam" id="2.160.10.10:FF:000009">
    <property type="entry name" value="2,3,4,5-tetrahydropyridine-2,6-dicarboxylate N-succinyltransferase"/>
    <property type="match status" value="1"/>
</dbReference>
<evidence type="ECO:0000313" key="12">
    <source>
        <dbReference type="EMBL" id="RZO24161.1"/>
    </source>
</evidence>
<comment type="caution">
    <text evidence="12">The sequence shown here is derived from an EMBL/GenBank/DDBJ whole genome shotgun (WGS) entry which is preliminary data.</text>
</comment>
<sequence>MNNFPLIGLGIATKGTSGNILDAFYPFISFKNGEDEISLMYEKWNALLSEDVTEIKDVAQLDLQDESLKTAIDNLDKNKTLVLCRILDNRPIESIEEAYLKLHLISYKHFLPNSLNLDNLFDSLINVAWTNQGPVELNEIEEKILSAKINNQPLEIKSIDKFPCLTDYIIPPGVRIADASRVRLGAYLSEGTTVMHEGFVNFNAGTLGSAMIEGRISAGVVVGKNSDLGGGCSTMGTLSGGNNVKISIGENCLLGANSGLGIPIGDNCIVEAGLYLTGGSKITTFNSANESGSIVKASELAGQDNLLFIRNSQSGAIEARINSKSVALNQTLHKN</sequence>
<dbReference type="AlphaFoldDB" id="A0A520MSG7"/>
<keyword evidence="2 10" id="KW-0963">Cytoplasm</keyword>
<dbReference type="Proteomes" id="UP000316449">
    <property type="component" value="Unassembled WGS sequence"/>
</dbReference>
<keyword evidence="7 10" id="KW-0220">Diaminopimelate biosynthesis</keyword>
<dbReference type="InterPro" id="IPR032784">
    <property type="entry name" value="THDPS_M"/>
</dbReference>
<dbReference type="Gene3D" id="2.160.10.10">
    <property type="entry name" value="Hexapeptide repeat proteins"/>
    <property type="match status" value="1"/>
</dbReference>
<evidence type="ECO:0000256" key="8">
    <source>
        <dbReference type="ARBA" id="ARBA00023154"/>
    </source>
</evidence>
<dbReference type="UniPathway" id="UPA00034">
    <property type="reaction ID" value="UER00019"/>
</dbReference>